<dbReference type="CDD" id="cd06445">
    <property type="entry name" value="ATase"/>
    <property type="match status" value="1"/>
</dbReference>
<dbReference type="EC" id="2.1.1.63" evidence="9"/>
<feature type="domain" description="Methylated-DNA-[protein]-cysteine S-methyltransferase DNA binding" evidence="10">
    <location>
        <begin position="111"/>
        <end position="189"/>
    </location>
</feature>
<keyword evidence="3 9" id="KW-0963">Cytoplasm</keyword>
<dbReference type="InterPro" id="IPR008332">
    <property type="entry name" value="MethylG_MeTrfase_N"/>
</dbReference>
<dbReference type="PANTHER" id="PTHR10815">
    <property type="entry name" value="METHYLATED-DNA--PROTEIN-CYSTEINE METHYLTRANSFERASE"/>
    <property type="match status" value="1"/>
</dbReference>
<proteinExistence type="inferred from homology"/>
<evidence type="ECO:0000259" key="10">
    <source>
        <dbReference type="Pfam" id="PF01035"/>
    </source>
</evidence>
<dbReference type="Proteomes" id="UP000572051">
    <property type="component" value="Unassembled WGS sequence"/>
</dbReference>
<keyword evidence="5 9" id="KW-0808">Transferase</keyword>
<sequence>MSIEQDVLPLDMAIERPAPRRVGVEEFRTPLPGPTRYTVMDSPVGELTLFGDGEALGGVSTPAKDGAPRPVPEDWVSDPAPFREAVRQLNAYFAGELTTFDLPLAPAGTPWQLRVWAGLTTIPYGETSSYGQLAEELGRPTASRAVGMANGRNPISIIVPCHRVIGADGTLTGYAGGLERKKFFLALEARTAAAHR</sequence>
<feature type="active site" description="Nucleophile; methyl group acceptor" evidence="9">
    <location>
        <position position="161"/>
    </location>
</feature>
<dbReference type="SUPFAM" id="SSF46767">
    <property type="entry name" value="Methylated DNA-protein cysteine methyltransferase, C-terminal domain"/>
    <property type="match status" value="1"/>
</dbReference>
<dbReference type="SUPFAM" id="SSF53155">
    <property type="entry name" value="Methylated DNA-protein cysteine methyltransferase domain"/>
    <property type="match status" value="1"/>
</dbReference>
<dbReference type="FunFam" id="1.10.10.10:FF:000214">
    <property type="entry name" value="Methylated-DNA--protein-cysteine methyltransferase"/>
    <property type="match status" value="1"/>
</dbReference>
<evidence type="ECO:0000256" key="1">
    <source>
        <dbReference type="ARBA" id="ARBA00001286"/>
    </source>
</evidence>
<protein>
    <recommendedName>
        <fullName evidence="9">Methylated-DNA--protein-cysteine methyltransferase</fullName>
        <ecNumber evidence="9">2.1.1.63</ecNumber>
    </recommendedName>
    <alternativeName>
        <fullName evidence="9">6-O-methylguanine-DNA methyltransferase</fullName>
        <shortName evidence="9">MGMT</shortName>
    </alternativeName>
    <alternativeName>
        <fullName evidence="9">O-6-methylguanine-DNA-alkyltransferase</fullName>
    </alternativeName>
</protein>
<comment type="miscellaneous">
    <text evidence="9">This enzyme catalyzes only one turnover and therefore is not strictly catalytic. According to one definition, an enzyme is a biocatalyst that acts repeatedly and over many reaction cycles.</text>
</comment>
<organism evidence="12 13">
    <name type="scientific">Nocardiopsis aegyptia</name>
    <dbReference type="NCBI Taxonomy" id="220378"/>
    <lineage>
        <taxon>Bacteria</taxon>
        <taxon>Bacillati</taxon>
        <taxon>Actinomycetota</taxon>
        <taxon>Actinomycetes</taxon>
        <taxon>Streptosporangiales</taxon>
        <taxon>Nocardiopsidaceae</taxon>
        <taxon>Nocardiopsis</taxon>
    </lineage>
</organism>
<dbReference type="RefSeq" id="WP_179822848.1">
    <property type="nucleotide sequence ID" value="NZ_JACCFS010000001.1"/>
</dbReference>
<evidence type="ECO:0000313" key="13">
    <source>
        <dbReference type="Proteomes" id="UP000572051"/>
    </source>
</evidence>
<comment type="function">
    <text evidence="9">Involved in the cellular defense against the biological effects of O6-methylguanine (O6-MeG) and O4-methylthymine (O4-MeT) in DNA. Repairs the methylated nucleobase in DNA by stoichiometrically transferring the methyl group to a cysteine residue in the enzyme. This is a suicide reaction: the enzyme is irreversibly inactivated.</text>
</comment>
<dbReference type="Pfam" id="PF02870">
    <property type="entry name" value="Methyltransf_1N"/>
    <property type="match status" value="1"/>
</dbReference>
<comment type="similarity">
    <text evidence="2 9">Belongs to the MGMT family.</text>
</comment>
<accession>A0A7Z0EMH3</accession>
<dbReference type="InterPro" id="IPR001497">
    <property type="entry name" value="MethylDNA_cys_MeTrfase_AS"/>
</dbReference>
<dbReference type="HAMAP" id="MF_00772">
    <property type="entry name" value="OGT"/>
    <property type="match status" value="1"/>
</dbReference>
<dbReference type="GO" id="GO:0006307">
    <property type="term" value="P:DNA alkylation repair"/>
    <property type="evidence" value="ECO:0007669"/>
    <property type="project" value="UniProtKB-UniRule"/>
</dbReference>
<keyword evidence="7 9" id="KW-0234">DNA repair</keyword>
<dbReference type="InterPro" id="IPR036217">
    <property type="entry name" value="MethylDNA_cys_MeTrfase_DNAb"/>
</dbReference>
<dbReference type="NCBIfam" id="TIGR00589">
    <property type="entry name" value="ogt"/>
    <property type="match status" value="1"/>
</dbReference>
<name>A0A7Z0EMH3_9ACTN</name>
<evidence type="ECO:0000256" key="3">
    <source>
        <dbReference type="ARBA" id="ARBA00022490"/>
    </source>
</evidence>
<comment type="caution">
    <text evidence="12">The sequence shown here is derived from an EMBL/GenBank/DDBJ whole genome shotgun (WGS) entry which is preliminary data.</text>
</comment>
<gene>
    <name evidence="12" type="ORF">HNR10_002162</name>
</gene>
<dbReference type="GO" id="GO:0032259">
    <property type="term" value="P:methylation"/>
    <property type="evidence" value="ECO:0007669"/>
    <property type="project" value="UniProtKB-KW"/>
</dbReference>
<dbReference type="PROSITE" id="PS00374">
    <property type="entry name" value="MGMT"/>
    <property type="match status" value="1"/>
</dbReference>
<feature type="domain" description="Methylguanine DNA methyltransferase ribonuclease-like" evidence="11">
    <location>
        <begin position="36"/>
        <end position="106"/>
    </location>
</feature>
<dbReference type="PANTHER" id="PTHR10815:SF5">
    <property type="entry name" value="METHYLATED-DNA--PROTEIN-CYSTEINE METHYLTRANSFERASE"/>
    <property type="match status" value="1"/>
</dbReference>
<comment type="subcellular location">
    <subcellularLocation>
        <location evidence="9">Cytoplasm</location>
    </subcellularLocation>
</comment>
<comment type="catalytic activity">
    <reaction evidence="1 9">
        <text>a 4-O-methyl-thymidine in DNA + L-cysteinyl-[protein] = a thymidine in DNA + S-methyl-L-cysteinyl-[protein]</text>
        <dbReference type="Rhea" id="RHEA:53428"/>
        <dbReference type="Rhea" id="RHEA-COMP:10131"/>
        <dbReference type="Rhea" id="RHEA-COMP:10132"/>
        <dbReference type="Rhea" id="RHEA-COMP:13555"/>
        <dbReference type="Rhea" id="RHEA-COMP:13556"/>
        <dbReference type="ChEBI" id="CHEBI:29950"/>
        <dbReference type="ChEBI" id="CHEBI:82612"/>
        <dbReference type="ChEBI" id="CHEBI:137386"/>
        <dbReference type="ChEBI" id="CHEBI:137387"/>
        <dbReference type="EC" id="2.1.1.63"/>
    </reaction>
</comment>
<keyword evidence="4 9" id="KW-0489">Methyltransferase</keyword>
<dbReference type="InterPro" id="IPR036631">
    <property type="entry name" value="MGMT_N_sf"/>
</dbReference>
<evidence type="ECO:0000259" key="11">
    <source>
        <dbReference type="Pfam" id="PF02870"/>
    </source>
</evidence>
<reference evidence="12 13" key="1">
    <citation type="submission" date="2020-07" db="EMBL/GenBank/DDBJ databases">
        <title>Sequencing the genomes of 1000 actinobacteria strains.</title>
        <authorList>
            <person name="Klenk H.-P."/>
        </authorList>
    </citation>
    <scope>NUCLEOTIDE SEQUENCE [LARGE SCALE GENOMIC DNA]</scope>
    <source>
        <strain evidence="12 13">DSM 44442</strain>
    </source>
</reference>
<dbReference type="GO" id="GO:0003908">
    <property type="term" value="F:methylated-DNA-[protein]-cysteine S-methyltransferase activity"/>
    <property type="evidence" value="ECO:0007669"/>
    <property type="project" value="UniProtKB-UniRule"/>
</dbReference>
<evidence type="ECO:0000256" key="2">
    <source>
        <dbReference type="ARBA" id="ARBA00008711"/>
    </source>
</evidence>
<evidence type="ECO:0000256" key="8">
    <source>
        <dbReference type="ARBA" id="ARBA00049348"/>
    </source>
</evidence>
<keyword evidence="6 9" id="KW-0227">DNA damage</keyword>
<comment type="catalytic activity">
    <reaction evidence="8 9">
        <text>a 6-O-methyl-2'-deoxyguanosine in DNA + L-cysteinyl-[protein] = S-methyl-L-cysteinyl-[protein] + a 2'-deoxyguanosine in DNA</text>
        <dbReference type="Rhea" id="RHEA:24000"/>
        <dbReference type="Rhea" id="RHEA-COMP:10131"/>
        <dbReference type="Rhea" id="RHEA-COMP:10132"/>
        <dbReference type="Rhea" id="RHEA-COMP:11367"/>
        <dbReference type="Rhea" id="RHEA-COMP:11368"/>
        <dbReference type="ChEBI" id="CHEBI:29950"/>
        <dbReference type="ChEBI" id="CHEBI:82612"/>
        <dbReference type="ChEBI" id="CHEBI:85445"/>
        <dbReference type="ChEBI" id="CHEBI:85448"/>
        <dbReference type="EC" id="2.1.1.63"/>
    </reaction>
</comment>
<evidence type="ECO:0000256" key="6">
    <source>
        <dbReference type="ARBA" id="ARBA00022763"/>
    </source>
</evidence>
<evidence type="ECO:0000256" key="4">
    <source>
        <dbReference type="ARBA" id="ARBA00022603"/>
    </source>
</evidence>
<evidence type="ECO:0000256" key="9">
    <source>
        <dbReference type="HAMAP-Rule" id="MF_00772"/>
    </source>
</evidence>
<evidence type="ECO:0000256" key="7">
    <source>
        <dbReference type="ARBA" id="ARBA00023204"/>
    </source>
</evidence>
<dbReference type="Pfam" id="PF01035">
    <property type="entry name" value="DNA_binding_1"/>
    <property type="match status" value="1"/>
</dbReference>
<dbReference type="AlphaFoldDB" id="A0A7Z0EMH3"/>
<dbReference type="EMBL" id="JACCFS010000001">
    <property type="protein sequence ID" value="NYJ34281.1"/>
    <property type="molecule type" value="Genomic_DNA"/>
</dbReference>
<dbReference type="Gene3D" id="3.30.160.70">
    <property type="entry name" value="Methylated DNA-protein cysteine methyltransferase domain"/>
    <property type="match status" value="1"/>
</dbReference>
<dbReference type="GO" id="GO:0005737">
    <property type="term" value="C:cytoplasm"/>
    <property type="evidence" value="ECO:0007669"/>
    <property type="project" value="UniProtKB-SubCell"/>
</dbReference>
<keyword evidence="13" id="KW-1185">Reference proteome</keyword>
<dbReference type="InterPro" id="IPR036388">
    <property type="entry name" value="WH-like_DNA-bd_sf"/>
</dbReference>
<evidence type="ECO:0000313" key="12">
    <source>
        <dbReference type="EMBL" id="NYJ34281.1"/>
    </source>
</evidence>
<evidence type="ECO:0000256" key="5">
    <source>
        <dbReference type="ARBA" id="ARBA00022679"/>
    </source>
</evidence>
<dbReference type="InterPro" id="IPR014048">
    <property type="entry name" value="MethylDNA_cys_MeTrfase_DNA-bd"/>
</dbReference>
<dbReference type="Gene3D" id="1.10.10.10">
    <property type="entry name" value="Winged helix-like DNA-binding domain superfamily/Winged helix DNA-binding domain"/>
    <property type="match status" value="1"/>
</dbReference>
<dbReference type="InterPro" id="IPR023546">
    <property type="entry name" value="MGMT"/>
</dbReference>